<evidence type="ECO:0008006" key="4">
    <source>
        <dbReference type="Google" id="ProtNLM"/>
    </source>
</evidence>
<feature type="compositionally biased region" description="Basic and acidic residues" evidence="1">
    <location>
        <begin position="643"/>
        <end position="660"/>
    </location>
</feature>
<protein>
    <recommendedName>
        <fullName evidence="4">SPOC domain-containing protein</fullName>
    </recommendedName>
</protein>
<feature type="compositionally biased region" description="Basic and acidic residues" evidence="1">
    <location>
        <begin position="120"/>
        <end position="130"/>
    </location>
</feature>
<evidence type="ECO:0000313" key="2">
    <source>
        <dbReference type="EMBL" id="GFS09734.1"/>
    </source>
</evidence>
<feature type="region of interest" description="Disordered" evidence="1">
    <location>
        <begin position="238"/>
        <end position="660"/>
    </location>
</feature>
<keyword evidence="3" id="KW-1185">Reference proteome</keyword>
<name>A0AAV4IHH4_9GAST</name>
<feature type="compositionally biased region" description="Basic and acidic residues" evidence="1">
    <location>
        <begin position="460"/>
        <end position="470"/>
    </location>
</feature>
<dbReference type="EMBL" id="BMAT01002599">
    <property type="protein sequence ID" value="GFS09734.1"/>
    <property type="molecule type" value="Genomic_DNA"/>
</dbReference>
<feature type="compositionally biased region" description="Basic and acidic residues" evidence="1">
    <location>
        <begin position="1226"/>
        <end position="1252"/>
    </location>
</feature>
<feature type="compositionally biased region" description="Polar residues" evidence="1">
    <location>
        <begin position="238"/>
        <end position="248"/>
    </location>
</feature>
<feature type="compositionally biased region" description="Polar residues" evidence="1">
    <location>
        <begin position="471"/>
        <end position="487"/>
    </location>
</feature>
<feature type="compositionally biased region" description="Low complexity" evidence="1">
    <location>
        <begin position="417"/>
        <end position="432"/>
    </location>
</feature>
<accession>A0AAV4IHH4</accession>
<evidence type="ECO:0000313" key="3">
    <source>
        <dbReference type="Proteomes" id="UP000762676"/>
    </source>
</evidence>
<feature type="compositionally biased region" description="Basic and acidic residues" evidence="1">
    <location>
        <begin position="298"/>
        <end position="314"/>
    </location>
</feature>
<reference evidence="2 3" key="1">
    <citation type="journal article" date="2021" name="Elife">
        <title>Chloroplast acquisition without the gene transfer in kleptoplastic sea slugs, Plakobranchus ocellatus.</title>
        <authorList>
            <person name="Maeda T."/>
            <person name="Takahashi S."/>
            <person name="Yoshida T."/>
            <person name="Shimamura S."/>
            <person name="Takaki Y."/>
            <person name="Nagai Y."/>
            <person name="Toyoda A."/>
            <person name="Suzuki Y."/>
            <person name="Arimoto A."/>
            <person name="Ishii H."/>
            <person name="Satoh N."/>
            <person name="Nishiyama T."/>
            <person name="Hasebe M."/>
            <person name="Maruyama T."/>
            <person name="Minagawa J."/>
            <person name="Obokata J."/>
            <person name="Shigenobu S."/>
        </authorList>
    </citation>
    <scope>NUCLEOTIDE SEQUENCE [LARGE SCALE GENOMIC DNA]</scope>
</reference>
<gene>
    <name evidence="2" type="ORF">ElyMa_001304900</name>
</gene>
<feature type="compositionally biased region" description="Low complexity" evidence="1">
    <location>
        <begin position="624"/>
        <end position="637"/>
    </location>
</feature>
<proteinExistence type="predicted"/>
<evidence type="ECO:0000256" key="1">
    <source>
        <dbReference type="SAM" id="MobiDB-lite"/>
    </source>
</evidence>
<feature type="compositionally biased region" description="Basic and acidic residues" evidence="1">
    <location>
        <begin position="167"/>
        <end position="179"/>
    </location>
</feature>
<organism evidence="2 3">
    <name type="scientific">Elysia marginata</name>
    <dbReference type="NCBI Taxonomy" id="1093978"/>
    <lineage>
        <taxon>Eukaryota</taxon>
        <taxon>Metazoa</taxon>
        <taxon>Spiralia</taxon>
        <taxon>Lophotrochozoa</taxon>
        <taxon>Mollusca</taxon>
        <taxon>Gastropoda</taxon>
        <taxon>Heterobranchia</taxon>
        <taxon>Euthyneura</taxon>
        <taxon>Panpulmonata</taxon>
        <taxon>Sacoglossa</taxon>
        <taxon>Placobranchoidea</taxon>
        <taxon>Plakobranchidae</taxon>
        <taxon>Elysia</taxon>
    </lineage>
</organism>
<feature type="compositionally biased region" description="Gly residues" evidence="1">
    <location>
        <begin position="152"/>
        <end position="162"/>
    </location>
</feature>
<feature type="region of interest" description="Disordered" evidence="1">
    <location>
        <begin position="1166"/>
        <end position="1258"/>
    </location>
</feature>
<sequence length="1393" mass="153182">MPLHRCHSTLKKSVSLLRAAAQVDRDVLKTLDVRKRSRRGQTGDPRDPDVVNSPSSLNGVGTASPNNSKHDTSSHFKGNRSRSSSAGGDNGGGGVLKRQPTQDRNPLKSRKVYFGGTHYNRPDSEREHGDQPPVGNDTTGNHTIAGDENQSKGGGGGEGGGNCKTVGGHEDQKASRDKVSSPQKKSSSEKKGSWLTFHPIDNDNSPTRSLRRDKNQNIEGQLVVQGKKISRSNLACSMCGQKSQSACGESTGKDKKLTEQGENLARASETDVADRNIDDDEDDAGNMCVSKSRTSVSHSERRNISSDMRDRKDNGCVGDANPKGKTPRQDTSMASEPKCKYTHKIGRNAGPGKSNSYVVGDNTDEKSLHASITLSSESRNKRSPVKTLVPPHSKPPSDRTDNFSTGQPEHDGDSDETSSVTSDSESSPSTGSCRGRSSEGKGQRNGQPQRIRGHQGGQRGDVESPEERNGIKSSAQSLARTKGSSHTPRSREINAASSDTGRRRVVFSDMETNEVRSRASSASGSQDRGILKKPSDSNNAVKTVVVREDKVVTSRVRLNHRSHSRDSDKRSVSSRSSGIDYHSPSRLDHSPSWHRGRGGQTRGEDSKKTHIHAQDAFTPERASESSQSHSSSSSSSSWTTPDEDMKRKGQDPWVISDKDLETKGQDSSWVNTKMKDLAREDVKLKSFMKEQKRLLEEEDRMNRLISKYANNRRGLSGLSKNYNNSETAAAVPQSGDFSLATTVAAGVVAVESGRADRLDFDTDKRHADDMDSTLGRSVTTAPLVEIQRQPKVCAVRPIHTESSDRNQNENPGVEQIGDDALRTGQADQPLTHTVKTLHSNPSLFALLKQCEVTAGQFFVCPEEEVSENCASQAVEEQGKESSGMEGQREEASGTRGQGKEATSSLCRLSVPHRGKSSPRRNKCEWTAQRYSDSQTDHNNNLSSACDTTSTVMINSQQKDQTSANSQLSYDFAKSSVCSPKSPTDKVLQNAAGSMDCGVFAPVIYRNSSLTYSKSCDKPSIVLDHRHLAHPEACPHFSNMAAVTSKDATVTSSRFSGSEVKDNIWLHDNVKDKPRLYDRVKDKPWLYDTGYECYSAEEKLALPDSRFLLCQDIENKKPGNNTGGYEKPLKSCLKRRASSSSVNHQKDRSIFTHASTTYVETHLDSNATENFESKENYPRSQRLLKSNESLKTCQLERGRTSTGSPCRRGIDVGEKAVASSKLQKRVQFREPHKTQDGGDSNRKRNHGATERLCRQASPNLNVSNNSNALAGCRRHKVVDMFGERVWTQEQKWSPTPRPSSVTHILVCLSERSKLWCFLIAQRLLHRGKTAKTKTHGRDEVLRGGIMLGADRNSHTAVYIALTQNDILCQKFKILPKHLPDMTLLKVYDMFHLVD</sequence>
<feature type="compositionally biased region" description="Polar residues" evidence="1">
    <location>
        <begin position="52"/>
        <end position="67"/>
    </location>
</feature>
<feature type="region of interest" description="Disordered" evidence="1">
    <location>
        <begin position="871"/>
        <end position="923"/>
    </location>
</feature>
<feature type="region of interest" description="Disordered" evidence="1">
    <location>
        <begin position="32"/>
        <end position="219"/>
    </location>
</feature>
<comment type="caution">
    <text evidence="2">The sequence shown here is derived from an EMBL/GenBank/DDBJ whole genome shotgun (WGS) entry which is preliminary data.</text>
</comment>
<dbReference type="Proteomes" id="UP000762676">
    <property type="component" value="Unassembled WGS sequence"/>
</dbReference>
<feature type="compositionally biased region" description="Basic residues" evidence="1">
    <location>
        <begin position="910"/>
        <end position="920"/>
    </location>
</feature>
<feature type="compositionally biased region" description="Polar residues" evidence="1">
    <location>
        <begin position="1182"/>
        <end position="1191"/>
    </location>
</feature>